<dbReference type="Proteomes" id="UP001153712">
    <property type="component" value="Chromosome 1"/>
</dbReference>
<proteinExistence type="predicted"/>
<dbReference type="AlphaFoldDB" id="A0A9N9XJ81"/>
<protein>
    <recommendedName>
        <fullName evidence="5">Inner centromere protein ARK-binding domain-containing protein</fullName>
    </recommendedName>
</protein>
<name>A0A9N9XJ81_PHYSR</name>
<keyword evidence="4" id="KW-1185">Reference proteome</keyword>
<evidence type="ECO:0000256" key="2">
    <source>
        <dbReference type="SAM" id="MobiDB-lite"/>
    </source>
</evidence>
<evidence type="ECO:0000313" key="4">
    <source>
        <dbReference type="Proteomes" id="UP001153712"/>
    </source>
</evidence>
<dbReference type="EMBL" id="OU900094">
    <property type="protein sequence ID" value="CAG9853805.1"/>
    <property type="molecule type" value="Genomic_DNA"/>
</dbReference>
<sequence length="597" mass="69025">MSQMFDIFEDLKKETENLQVKLNELSLQEDSEYNKFFNKLERFFNYVDTRNVEYLDDEFQYLKNFDSAKENREPSTDNESIKSQRTRNTNAEKPIKIKQEKISIASAISTSTGSKTDDAEEMPAPKLVPKKKKKPQIKMEETFTRTTRSKVRTNQEPAPEIKTDRCSDVVIQDTTITHIDITGDSEVPLPKNVLNVPKASKPVNSPIVRVTRSKVKSKQSANITAQTVYEDAQSNLPNENEAVQQNDATMIIENPVIKPGDVPSEPTILKNYPKSPARIKSKKDQIREIFSPFEKTTTKKKIEAFENLGTCKTPQSATKIPISKQKIYPASATKYNTPTSNKFMPKNCSTTKTDRALPGSSSFLESGLSMKALQTSQAEFREIEKRRQQKEMEALRKKEAMILAAAEEKKRKREEKLLKVQQQKELLEKEQQYKLEKQRLKEEKHKLAMAEKEKCRMKSKEELEKKRMLIKEKAKATKEIPIYLTTKIPPLPTADCYDSDDEKYVKKSKYYLPWCESNTLYNQLLRQHYGIKSRRKLMQCVNQTPNLLEIFEDIDPKKMKRKSSAEWKVPPRYTLFSTTRDTHFSEDSEGESNGTCR</sequence>
<evidence type="ECO:0000313" key="3">
    <source>
        <dbReference type="EMBL" id="CAG9853805.1"/>
    </source>
</evidence>
<accession>A0A9N9XJ81</accession>
<gene>
    <name evidence="3" type="ORF">PHYEVI_LOCUS276</name>
</gene>
<feature type="region of interest" description="Disordered" evidence="2">
    <location>
        <begin position="66"/>
        <end position="93"/>
    </location>
</feature>
<feature type="coiled-coil region" evidence="1">
    <location>
        <begin position="373"/>
        <end position="480"/>
    </location>
</feature>
<organism evidence="3 4">
    <name type="scientific">Phyllotreta striolata</name>
    <name type="common">Striped flea beetle</name>
    <name type="synonym">Crioceris striolata</name>
    <dbReference type="NCBI Taxonomy" id="444603"/>
    <lineage>
        <taxon>Eukaryota</taxon>
        <taxon>Metazoa</taxon>
        <taxon>Ecdysozoa</taxon>
        <taxon>Arthropoda</taxon>
        <taxon>Hexapoda</taxon>
        <taxon>Insecta</taxon>
        <taxon>Pterygota</taxon>
        <taxon>Neoptera</taxon>
        <taxon>Endopterygota</taxon>
        <taxon>Coleoptera</taxon>
        <taxon>Polyphaga</taxon>
        <taxon>Cucujiformia</taxon>
        <taxon>Chrysomeloidea</taxon>
        <taxon>Chrysomelidae</taxon>
        <taxon>Galerucinae</taxon>
        <taxon>Alticini</taxon>
        <taxon>Phyllotreta</taxon>
    </lineage>
</organism>
<evidence type="ECO:0000256" key="1">
    <source>
        <dbReference type="SAM" id="Coils"/>
    </source>
</evidence>
<dbReference type="OrthoDB" id="6123at2759"/>
<evidence type="ECO:0008006" key="5">
    <source>
        <dbReference type="Google" id="ProtNLM"/>
    </source>
</evidence>
<keyword evidence="1" id="KW-0175">Coiled coil</keyword>
<reference evidence="3" key="1">
    <citation type="submission" date="2022-01" db="EMBL/GenBank/DDBJ databases">
        <authorList>
            <person name="King R."/>
        </authorList>
    </citation>
    <scope>NUCLEOTIDE SEQUENCE</scope>
</reference>
<feature type="compositionally biased region" description="Basic and acidic residues" evidence="2">
    <location>
        <begin position="66"/>
        <end position="82"/>
    </location>
</feature>